<organism evidence="1 2">
    <name type="scientific">Caenorhabditis tropicalis</name>
    <dbReference type="NCBI Taxonomy" id="1561998"/>
    <lineage>
        <taxon>Eukaryota</taxon>
        <taxon>Metazoa</taxon>
        <taxon>Ecdysozoa</taxon>
        <taxon>Nematoda</taxon>
        <taxon>Chromadorea</taxon>
        <taxon>Rhabditida</taxon>
        <taxon>Rhabditina</taxon>
        <taxon>Rhabditomorpha</taxon>
        <taxon>Rhabditoidea</taxon>
        <taxon>Rhabditidae</taxon>
        <taxon>Peloderinae</taxon>
        <taxon>Caenorhabditis</taxon>
    </lineage>
</organism>
<dbReference type="AlphaFoldDB" id="A0A1I7TL68"/>
<dbReference type="InterPro" id="IPR019428">
    <property type="entry name" value="7TM_GPCR_serpentine_rcpt_Str"/>
</dbReference>
<evidence type="ECO:0000313" key="2">
    <source>
        <dbReference type="WBParaSite" id="Csp11.Scaffold628.g7010.t1"/>
    </source>
</evidence>
<accession>A0A1I7TL68</accession>
<reference evidence="2" key="1">
    <citation type="submission" date="2016-11" db="UniProtKB">
        <authorList>
            <consortium name="WormBaseParasite"/>
        </authorList>
    </citation>
    <scope>IDENTIFICATION</scope>
</reference>
<name>A0A1I7TL68_9PELO</name>
<protein>
    <submittedName>
        <fullName evidence="2">7TM_GPCR_Srx domain-containing protein</fullName>
    </submittedName>
</protein>
<dbReference type="WBParaSite" id="Csp11.Scaffold628.g7010.t1">
    <property type="protein sequence ID" value="Csp11.Scaffold628.g7010.t1"/>
    <property type="gene ID" value="Csp11.Scaffold628.g7010"/>
</dbReference>
<dbReference type="Proteomes" id="UP000095282">
    <property type="component" value="Unplaced"/>
</dbReference>
<evidence type="ECO:0000313" key="1">
    <source>
        <dbReference type="Proteomes" id="UP000095282"/>
    </source>
</evidence>
<proteinExistence type="predicted"/>
<sequence length="72" mass="8298">MFLCAFTLYPAMDAIIALHVVSDYRKAAKSDCQRPVITKLNHFRNANNSLCFIGLILQIERFQTKEFADFVK</sequence>
<dbReference type="Pfam" id="PF10326">
    <property type="entry name" value="7TM_GPCR_Str"/>
    <property type="match status" value="1"/>
</dbReference>
<keyword evidence="1" id="KW-1185">Reference proteome</keyword>